<dbReference type="PANTHER" id="PTHR44329">
    <property type="entry name" value="SERINE/THREONINE-PROTEIN KINASE TNNI3K-RELATED"/>
    <property type="match status" value="1"/>
</dbReference>
<evidence type="ECO:0000313" key="5">
    <source>
        <dbReference type="Proteomes" id="UP000268093"/>
    </source>
</evidence>
<dbReference type="Pfam" id="PF07714">
    <property type="entry name" value="PK_Tyr_Ser-Thr"/>
    <property type="match status" value="1"/>
</dbReference>
<keyword evidence="4" id="KW-0418">Kinase</keyword>
<dbReference type="SUPFAM" id="SSF56112">
    <property type="entry name" value="Protein kinase-like (PK-like)"/>
    <property type="match status" value="1"/>
</dbReference>
<dbReference type="InterPro" id="IPR001245">
    <property type="entry name" value="Ser-Thr/Tyr_kinase_cat_dom"/>
</dbReference>
<keyword evidence="4" id="KW-0808">Transferase</keyword>
<dbReference type="InterPro" id="IPR051681">
    <property type="entry name" value="Ser/Thr_Kinases-Pseudokinases"/>
</dbReference>
<proteinExistence type="predicted"/>
<dbReference type="PANTHER" id="PTHR44329:SF214">
    <property type="entry name" value="PROTEIN KINASE DOMAIN-CONTAINING PROTEIN"/>
    <property type="match status" value="1"/>
</dbReference>
<feature type="compositionally biased region" description="Basic and acidic residues" evidence="2">
    <location>
        <begin position="127"/>
        <end position="140"/>
    </location>
</feature>
<evidence type="ECO:0000256" key="1">
    <source>
        <dbReference type="SAM" id="Coils"/>
    </source>
</evidence>
<evidence type="ECO:0000256" key="2">
    <source>
        <dbReference type="SAM" id="MobiDB-lite"/>
    </source>
</evidence>
<dbReference type="EMBL" id="RBNI01001675">
    <property type="protein sequence ID" value="RUP50109.1"/>
    <property type="molecule type" value="Genomic_DNA"/>
</dbReference>
<sequence length="617" mass="70622">MMSPDTTVEANQYIFEGSTNSTKAEVSPLEDAIKLYHHHQLSTAQLSKTSQARIRSLKLNFPDREQQLKGCLHALEVSDELSNYLVYIPFERFKNIGTISHGRFSTTLRGTVSSEDLRGFASSPNHDMPERWEEENKRSDDNHYDYQEERYYAMKTYNRGYEHKFKVQVIFSVLLTTFSDTYDAVSPIGFTRKSDDDLPYIIMEITEAGNLGNMLQKQQERTWTDIWRYAVFLASGLSNVHKLGIIHGNLHPENVVIAGDKSLPYIIGFGLSRQITNDDITLTEALDCVYDRLDYLPPEMFAPTSLSKGSDIYCLGTLLWQLVTTVSPRGTIKTTQRADGLREDLIPGVPKAYENIYSSCWNDNPQQRPTAEQIVKQLLAAEVDIRIAKNLSPDTTEFISSLRIQTSMSDPQKPSQVSAPLDNQPLVEEITINNAIETDEELFLRIRKMTEEEFVKFGRENQSIVQRYKEYTEREKTELDKKEEELNKLEKQLQLEIKRAFPWKWLRRAMGFREYAKDPDPQALANAQGLSADILARKRIEWRRTMHKSKPKGSEAIPMVKEAPGIVLQNSDEQISTIVDSNNGSGGKKKKKFISLIWRRKKTGAPKISISRKSRGT</sequence>
<name>A0A433DH25_9FUNG</name>
<keyword evidence="5" id="KW-1185">Reference proteome</keyword>
<protein>
    <submittedName>
        <fullName evidence="4">Kinase-like domain-containing protein</fullName>
    </submittedName>
</protein>
<accession>A0A433DH25</accession>
<evidence type="ECO:0000313" key="4">
    <source>
        <dbReference type="EMBL" id="RUP50109.1"/>
    </source>
</evidence>
<dbReference type="Proteomes" id="UP000268093">
    <property type="component" value="Unassembled WGS sequence"/>
</dbReference>
<comment type="caution">
    <text evidence="4">The sequence shown here is derived from an EMBL/GenBank/DDBJ whole genome shotgun (WGS) entry which is preliminary data.</text>
</comment>
<gene>
    <name evidence="4" type="ORF">BC936DRAFT_140285</name>
</gene>
<dbReference type="GO" id="GO:0005524">
    <property type="term" value="F:ATP binding"/>
    <property type="evidence" value="ECO:0007669"/>
    <property type="project" value="InterPro"/>
</dbReference>
<dbReference type="InterPro" id="IPR000719">
    <property type="entry name" value="Prot_kinase_dom"/>
</dbReference>
<evidence type="ECO:0000259" key="3">
    <source>
        <dbReference type="PROSITE" id="PS50011"/>
    </source>
</evidence>
<dbReference type="Gene3D" id="1.10.510.10">
    <property type="entry name" value="Transferase(Phosphotransferase) domain 1"/>
    <property type="match status" value="1"/>
</dbReference>
<dbReference type="OrthoDB" id="2213591at2759"/>
<feature type="coiled-coil region" evidence="1">
    <location>
        <begin position="465"/>
        <end position="499"/>
    </location>
</feature>
<dbReference type="PROSITE" id="PS50011">
    <property type="entry name" value="PROTEIN_KINASE_DOM"/>
    <property type="match status" value="1"/>
</dbReference>
<dbReference type="InterPro" id="IPR011009">
    <property type="entry name" value="Kinase-like_dom_sf"/>
</dbReference>
<organism evidence="4 5">
    <name type="scientific">Jimgerdemannia flammicorona</name>
    <dbReference type="NCBI Taxonomy" id="994334"/>
    <lineage>
        <taxon>Eukaryota</taxon>
        <taxon>Fungi</taxon>
        <taxon>Fungi incertae sedis</taxon>
        <taxon>Mucoromycota</taxon>
        <taxon>Mucoromycotina</taxon>
        <taxon>Endogonomycetes</taxon>
        <taxon>Endogonales</taxon>
        <taxon>Endogonaceae</taxon>
        <taxon>Jimgerdemannia</taxon>
    </lineage>
</organism>
<keyword evidence="1" id="KW-0175">Coiled coil</keyword>
<reference evidence="4 5" key="1">
    <citation type="journal article" date="2018" name="New Phytol.">
        <title>Phylogenomics of Endogonaceae and evolution of mycorrhizas within Mucoromycota.</title>
        <authorList>
            <person name="Chang Y."/>
            <person name="Desiro A."/>
            <person name="Na H."/>
            <person name="Sandor L."/>
            <person name="Lipzen A."/>
            <person name="Clum A."/>
            <person name="Barry K."/>
            <person name="Grigoriev I.V."/>
            <person name="Martin F.M."/>
            <person name="Stajich J.E."/>
            <person name="Smith M.E."/>
            <person name="Bonito G."/>
            <person name="Spatafora J.W."/>
        </authorList>
    </citation>
    <scope>NUCLEOTIDE SEQUENCE [LARGE SCALE GENOMIC DNA]</scope>
    <source>
        <strain evidence="4 5">GMNB39</strain>
    </source>
</reference>
<feature type="region of interest" description="Disordered" evidence="2">
    <location>
        <begin position="119"/>
        <end position="140"/>
    </location>
</feature>
<dbReference type="GO" id="GO:0004674">
    <property type="term" value="F:protein serine/threonine kinase activity"/>
    <property type="evidence" value="ECO:0007669"/>
    <property type="project" value="TreeGrafter"/>
</dbReference>
<feature type="domain" description="Protein kinase" evidence="3">
    <location>
        <begin position="93"/>
        <end position="380"/>
    </location>
</feature>
<dbReference type="AlphaFoldDB" id="A0A433DH25"/>